<dbReference type="InterPro" id="IPR011009">
    <property type="entry name" value="Kinase-like_dom_sf"/>
</dbReference>
<gene>
    <name evidence="2" type="primary">ycfN</name>
    <name evidence="2" type="ORF">PIL02S_02216</name>
</gene>
<dbReference type="Gene3D" id="3.90.1200.10">
    <property type="match status" value="1"/>
</dbReference>
<proteinExistence type="predicted"/>
<dbReference type="RefSeq" id="WP_110758435.1">
    <property type="nucleotide sequence ID" value="NZ_PRLG01000018.1"/>
</dbReference>
<name>A0A2W0CAR8_9BACL</name>
<feature type="domain" description="Aminoglycoside phosphotransferase" evidence="1">
    <location>
        <begin position="155"/>
        <end position="254"/>
    </location>
</feature>
<reference evidence="2 3" key="1">
    <citation type="submission" date="2018-01" db="EMBL/GenBank/DDBJ databases">
        <title>Genome sequence of the PGP bacterium Paenibacillus illinoisensis E3.</title>
        <authorList>
            <person name="Rolli E."/>
            <person name="Marasco R."/>
            <person name="Bessem C."/>
            <person name="Michoud G."/>
            <person name="Gaiarsa S."/>
            <person name="Borin S."/>
            <person name="Daffonchio D."/>
        </authorList>
    </citation>
    <scope>NUCLEOTIDE SEQUENCE [LARGE SCALE GENOMIC DNA]</scope>
    <source>
        <strain evidence="2 3">E3</strain>
    </source>
</reference>
<organism evidence="2 3">
    <name type="scientific">Paenibacillus illinoisensis</name>
    <dbReference type="NCBI Taxonomy" id="59845"/>
    <lineage>
        <taxon>Bacteria</taxon>
        <taxon>Bacillati</taxon>
        <taxon>Bacillota</taxon>
        <taxon>Bacilli</taxon>
        <taxon>Bacillales</taxon>
        <taxon>Paenibacillaceae</taxon>
        <taxon>Paenibacillus</taxon>
    </lineage>
</organism>
<dbReference type="InterPro" id="IPR002575">
    <property type="entry name" value="Aminoglycoside_PTrfase"/>
</dbReference>
<evidence type="ECO:0000313" key="3">
    <source>
        <dbReference type="Proteomes" id="UP000247459"/>
    </source>
</evidence>
<dbReference type="Proteomes" id="UP000247459">
    <property type="component" value="Unassembled WGS sequence"/>
</dbReference>
<protein>
    <submittedName>
        <fullName evidence="2">YcfN protein</fullName>
        <ecNumber evidence="2">2.7.1.89</ecNumber>
    </submittedName>
</protein>
<keyword evidence="2" id="KW-0808">Transferase</keyword>
<comment type="caution">
    <text evidence="2">The sequence shown here is derived from an EMBL/GenBank/DDBJ whole genome shotgun (WGS) entry which is preliminary data.</text>
</comment>
<evidence type="ECO:0000313" key="2">
    <source>
        <dbReference type="EMBL" id="PYY29267.1"/>
    </source>
</evidence>
<dbReference type="Pfam" id="PF01636">
    <property type="entry name" value="APH"/>
    <property type="match status" value="1"/>
</dbReference>
<dbReference type="GO" id="GO:0019165">
    <property type="term" value="F:thiamine kinase activity"/>
    <property type="evidence" value="ECO:0007669"/>
    <property type="project" value="UniProtKB-EC"/>
</dbReference>
<dbReference type="SUPFAM" id="SSF56112">
    <property type="entry name" value="Protein kinase-like (PK-like)"/>
    <property type="match status" value="1"/>
</dbReference>
<evidence type="ECO:0000259" key="1">
    <source>
        <dbReference type="Pfam" id="PF01636"/>
    </source>
</evidence>
<dbReference type="EMBL" id="PRLG01000018">
    <property type="protein sequence ID" value="PYY29267.1"/>
    <property type="molecule type" value="Genomic_DNA"/>
</dbReference>
<sequence>MNKHAHGWVTAEGTLNEQVITSRERLYKGMNARYVERFTVHSGESYIFKPLTNLGQHGRERWVSMHVLSLLPSIYPRLIDSSDEAVAPEQSWLIYEDLGPLVHDLQEDTMLSAAVHMAEWHTLWAPQWDELPRVGQKPSIGNMLQELWDAQESTDELLSKLGMTLSAPAWDEIRALIQTADKELPLVLCHGDLHPGNMADVNGRLVIIDWEHAHLNTPLWDVYHLVDLSHPLFPRHDTPQLRERIIQTYLNELEQRGRQAEGISFRRWYAAYAVVFSLWMLRLIDSDLQKADCVWPEQQLRNQWNETATTLEQCMNQLFTE</sequence>
<dbReference type="AlphaFoldDB" id="A0A2W0CAR8"/>
<dbReference type="EC" id="2.7.1.89" evidence="2"/>
<dbReference type="OrthoDB" id="2373207at2"/>
<accession>A0A2W0CAR8</accession>